<dbReference type="AlphaFoldDB" id="A0A427YET7"/>
<gene>
    <name evidence="1" type="ORF">EHS25_002153</name>
</gene>
<dbReference type="Proteomes" id="UP000279259">
    <property type="component" value="Unassembled WGS sequence"/>
</dbReference>
<protein>
    <submittedName>
        <fullName evidence="1">Uncharacterized protein</fullName>
    </submittedName>
</protein>
<keyword evidence="2" id="KW-1185">Reference proteome</keyword>
<evidence type="ECO:0000313" key="1">
    <source>
        <dbReference type="EMBL" id="RSH89602.1"/>
    </source>
</evidence>
<evidence type="ECO:0000313" key="2">
    <source>
        <dbReference type="Proteomes" id="UP000279259"/>
    </source>
</evidence>
<accession>A0A427YET7</accession>
<name>A0A427YET7_9TREE</name>
<proteinExistence type="predicted"/>
<organism evidence="1 2">
    <name type="scientific">Saitozyma podzolica</name>
    <dbReference type="NCBI Taxonomy" id="1890683"/>
    <lineage>
        <taxon>Eukaryota</taxon>
        <taxon>Fungi</taxon>
        <taxon>Dikarya</taxon>
        <taxon>Basidiomycota</taxon>
        <taxon>Agaricomycotina</taxon>
        <taxon>Tremellomycetes</taxon>
        <taxon>Tremellales</taxon>
        <taxon>Trimorphomycetaceae</taxon>
        <taxon>Saitozyma</taxon>
    </lineage>
</organism>
<reference evidence="1 2" key="1">
    <citation type="submission" date="2018-11" db="EMBL/GenBank/DDBJ databases">
        <title>Genome sequence of Saitozyma podzolica DSM 27192.</title>
        <authorList>
            <person name="Aliyu H."/>
            <person name="Gorte O."/>
            <person name="Ochsenreither K."/>
        </authorList>
    </citation>
    <scope>NUCLEOTIDE SEQUENCE [LARGE SCALE GENOMIC DNA]</scope>
    <source>
        <strain evidence="1 2">DSM 27192</strain>
    </source>
</reference>
<comment type="caution">
    <text evidence="1">The sequence shown here is derived from an EMBL/GenBank/DDBJ whole genome shotgun (WGS) entry which is preliminary data.</text>
</comment>
<dbReference type="EMBL" id="RSCD01000013">
    <property type="protein sequence ID" value="RSH89602.1"/>
    <property type="molecule type" value="Genomic_DNA"/>
</dbReference>
<sequence>MDSKHSFLRSAGERWIEADTQEKAQEAMSMIMPPSQVSSFAATLWAMHSRAQCRFDDETGDGIVDLCHSSFNSKKPPGLTEDEHAGNLIYTLLQNEGHEGTDALRLAFLNAEDTVQPMWDRRGIWNASIHLIRNSINSTTLLRLARGSTT</sequence>